<sequence>MAVYIDIKKKETKDAEVVYSYAIEALSPGLLSLNTKNGEVSQLKKIESDNDEMLFARAVHKVKKAFDKGELPDVLVWAS</sequence>
<organism evidence="1 2">
    <name type="scientific">Vibrio quintilis</name>
    <dbReference type="NCBI Taxonomy" id="1117707"/>
    <lineage>
        <taxon>Bacteria</taxon>
        <taxon>Pseudomonadati</taxon>
        <taxon>Pseudomonadota</taxon>
        <taxon>Gammaproteobacteria</taxon>
        <taxon>Vibrionales</taxon>
        <taxon>Vibrionaceae</taxon>
        <taxon>Vibrio</taxon>
    </lineage>
</organism>
<gene>
    <name evidence="1" type="ORF">VQ7734_03592</name>
</gene>
<dbReference type="RefSeq" id="WP_073585151.1">
    <property type="nucleotide sequence ID" value="NZ_AP024897.1"/>
</dbReference>
<evidence type="ECO:0000313" key="2">
    <source>
        <dbReference type="Proteomes" id="UP000184600"/>
    </source>
</evidence>
<dbReference type="OrthoDB" id="2880698at2"/>
<protein>
    <submittedName>
        <fullName evidence="1">Uncharacterized protein</fullName>
    </submittedName>
</protein>
<dbReference type="AlphaFoldDB" id="A0A1M7YZ44"/>
<dbReference type="STRING" id="1117707.VQ7734_03592"/>
<dbReference type="Proteomes" id="UP000184600">
    <property type="component" value="Unassembled WGS sequence"/>
</dbReference>
<reference evidence="2" key="1">
    <citation type="submission" date="2016-12" db="EMBL/GenBank/DDBJ databases">
        <authorList>
            <person name="Rodrigo-Torres L."/>
            <person name="Arahal R.D."/>
            <person name="Lucena T."/>
        </authorList>
    </citation>
    <scope>NUCLEOTIDE SEQUENCE [LARGE SCALE GENOMIC DNA]</scope>
</reference>
<name>A0A1M7YZ44_9VIBR</name>
<accession>A0A1M7YZ44</accession>
<dbReference type="EMBL" id="FRFG01000048">
    <property type="protein sequence ID" value="SHO57822.1"/>
    <property type="molecule type" value="Genomic_DNA"/>
</dbReference>
<keyword evidence="2" id="KW-1185">Reference proteome</keyword>
<evidence type="ECO:0000313" key="1">
    <source>
        <dbReference type="EMBL" id="SHO57822.1"/>
    </source>
</evidence>
<proteinExistence type="predicted"/>